<reference evidence="2 3" key="1">
    <citation type="journal article" date="2019" name="G3 (Bethesda)">
        <title>Sequencing of a Wild Apple (Malus baccata) Genome Unravels the Differences Between Cultivated and Wild Apple Species Regarding Disease Resistance and Cold Tolerance.</title>
        <authorList>
            <person name="Chen X."/>
        </authorList>
    </citation>
    <scope>NUCLEOTIDE SEQUENCE [LARGE SCALE GENOMIC DNA]</scope>
    <source>
        <strain evidence="3">cv. Shandingzi</strain>
        <tissue evidence="2">Leaves</tissue>
    </source>
</reference>
<sequence length="65" mass="7528">MFQDVLTMKMIGEGVFINGLYYLCKNACFTQALQAQLKSIDENQLWHRRLAHPSELVLSKLFPNL</sequence>
<keyword evidence="3" id="KW-1185">Reference proteome</keyword>
<evidence type="ECO:0000259" key="1">
    <source>
        <dbReference type="Pfam" id="PF13976"/>
    </source>
</evidence>
<proteinExistence type="predicted"/>
<dbReference type="EMBL" id="VIEB01000042">
    <property type="protein sequence ID" value="TQE10416.1"/>
    <property type="molecule type" value="Genomic_DNA"/>
</dbReference>
<accession>A0A540NHB0</accession>
<evidence type="ECO:0000313" key="2">
    <source>
        <dbReference type="EMBL" id="TQE10416.1"/>
    </source>
</evidence>
<name>A0A540NHB0_MALBA</name>
<gene>
    <name evidence="2" type="ORF">C1H46_004013</name>
</gene>
<feature type="domain" description="GAG-pre-integrase" evidence="1">
    <location>
        <begin position="19"/>
        <end position="64"/>
    </location>
</feature>
<dbReference type="Proteomes" id="UP000315295">
    <property type="component" value="Unassembled WGS sequence"/>
</dbReference>
<dbReference type="Pfam" id="PF13976">
    <property type="entry name" value="gag_pre-integrs"/>
    <property type="match status" value="1"/>
</dbReference>
<dbReference type="AlphaFoldDB" id="A0A540NHB0"/>
<evidence type="ECO:0000313" key="3">
    <source>
        <dbReference type="Proteomes" id="UP000315295"/>
    </source>
</evidence>
<comment type="caution">
    <text evidence="2">The sequence shown here is derived from an EMBL/GenBank/DDBJ whole genome shotgun (WGS) entry which is preliminary data.</text>
</comment>
<organism evidence="2 3">
    <name type="scientific">Malus baccata</name>
    <name type="common">Siberian crab apple</name>
    <name type="synonym">Pyrus baccata</name>
    <dbReference type="NCBI Taxonomy" id="106549"/>
    <lineage>
        <taxon>Eukaryota</taxon>
        <taxon>Viridiplantae</taxon>
        <taxon>Streptophyta</taxon>
        <taxon>Embryophyta</taxon>
        <taxon>Tracheophyta</taxon>
        <taxon>Spermatophyta</taxon>
        <taxon>Magnoliopsida</taxon>
        <taxon>eudicotyledons</taxon>
        <taxon>Gunneridae</taxon>
        <taxon>Pentapetalae</taxon>
        <taxon>rosids</taxon>
        <taxon>fabids</taxon>
        <taxon>Rosales</taxon>
        <taxon>Rosaceae</taxon>
        <taxon>Amygdaloideae</taxon>
        <taxon>Maleae</taxon>
        <taxon>Malus</taxon>
    </lineage>
</organism>
<dbReference type="InterPro" id="IPR025724">
    <property type="entry name" value="GAG-pre-integrase_dom"/>
</dbReference>
<protein>
    <recommendedName>
        <fullName evidence="1">GAG-pre-integrase domain-containing protein</fullName>
    </recommendedName>
</protein>